<keyword evidence="6 9" id="KW-0067">ATP-binding</keyword>
<dbReference type="InterPro" id="IPR003711">
    <property type="entry name" value="CarD-like/TRCF_RID"/>
</dbReference>
<dbReference type="Gene3D" id="2.40.10.170">
    <property type="match status" value="1"/>
</dbReference>
<dbReference type="InterPro" id="IPR005118">
    <property type="entry name" value="TRCF_C"/>
</dbReference>
<dbReference type="PANTHER" id="PTHR47964">
    <property type="entry name" value="ATP-DEPENDENT DNA HELICASE HOMOLOG RECG, CHLOROPLASTIC"/>
    <property type="match status" value="1"/>
</dbReference>
<dbReference type="GO" id="GO:0000716">
    <property type="term" value="P:transcription-coupled nucleotide-excision repair, DNA damage recognition"/>
    <property type="evidence" value="ECO:0007669"/>
    <property type="project" value="UniProtKB-UniRule"/>
</dbReference>
<dbReference type="PROSITE" id="PS51192">
    <property type="entry name" value="HELICASE_ATP_BIND_1"/>
    <property type="match status" value="1"/>
</dbReference>
<evidence type="ECO:0000256" key="1">
    <source>
        <dbReference type="ARBA" id="ARBA00022490"/>
    </source>
</evidence>
<keyword evidence="5" id="KW-0347">Helicase</keyword>
<dbReference type="GO" id="GO:0006355">
    <property type="term" value="P:regulation of DNA-templated transcription"/>
    <property type="evidence" value="ECO:0007669"/>
    <property type="project" value="UniProtKB-UniRule"/>
</dbReference>
<dbReference type="SMART" id="SM00487">
    <property type="entry name" value="DEXDc"/>
    <property type="match status" value="1"/>
</dbReference>
<dbReference type="InterPro" id="IPR027417">
    <property type="entry name" value="P-loop_NTPase"/>
</dbReference>
<dbReference type="OrthoDB" id="9804325at2"/>
<dbReference type="InterPro" id="IPR014001">
    <property type="entry name" value="Helicase_ATP-bd"/>
</dbReference>
<dbReference type="PROSITE" id="PS51194">
    <property type="entry name" value="HELICASE_CTER"/>
    <property type="match status" value="1"/>
</dbReference>
<sequence length="1173" mass="131806">MAIFDLFKNDVDFEKLVSASKAGGRHLITSLTGTARATYLAALWKARSVPMVITTDNQFHADQLAEDLAALMGAEHVGVFPSEDTIVAEIAVTSLDTKLARVEALNLLLHDPLAVVVTPVAGAQRYLPPVTLFKSTTLKIDFEREYELNDLAAELVRMGYVRSNGVEQPGEFAMRGSIVDIYPLNLDNPVRLDFFDTELDLLRTFDVETQRSLENLPSVEILPATDLVLNKNEFQAIKDRLEIEMTAERDRLTGADKRHLTESITPMLAALDQELLLPEIRQYLHLVYPTAANILDYLPQEGIAVFDDYPRALENSQASLEENIAWWDTKVTEQQVLKKMDYSWQLADLARDVTQTSVVFSPLQRGIGNLRQSTLTNVVVRPAQQFFGQLNLLKGELERWQKQAMTVVFAANSTERVQKIIDNLADFGIKVNQVAVDKIVAGRTQVTQLALSAGFELPAQKLVVLTERELFQQVQRKVPKRQTLSNAERLKSYNELKPGDYVVHVNHGIGIYEGMETIENRGVKQDYITIGFLDDAKIFIPVTQLDLVQKYVGSAEKAPKLTKLGSPQWAKAKAKVAKRVADIADELIQLSAERELQKGYAFAPDDDEIRRFEDAFPYPETPDQLRSAAEIKKDMERIRPMDRLLVGDVGFGKTEVAFRAAFKAAHEGKQVAMLAPTTILAQQHYDSMQSRFDDFGMRTAVISRFQTAKQVKDIKERLKKHEIDIIVGTHRVISKDIEFADLGLVIIDEEQRFGVRHKEKLKQMQPDVDVLTLTATPIPRTLNMSMVGLRDLSVIETPPANRYPIQTYVMEQNLGVLANAIEREMSRGGQIYYLHNRVEDIAQVAAMIEQVSPEARVTYVHGQMSEAQLEGVLIDFINGEYDVLVTTTIIETGVDIPNANTLFVENADHMGLAQLYQLRGRVGRSNNIAYAYFTYPGTRTVNEEGEKRLTAIRDFTELGSGFKIAMRDLSIRGAGDLLGQQQHGFINAVGYDLYTQMLQEAVAQKKGQGTKVQSKAELDLQVEAFLPENYIANGPQKIDLYQRIRKATTEDEYTEIAEDLQDRFGDLPATVSRLLLVGRLKSAADRVRIKQIKRDFARRNILLISFEKETTVAGATFISALAQGHLKGQIKQTEPLKVEVVLQPNMSEDEWLLELLHLIDELAPIEEGTHEKG</sequence>
<dbReference type="SMART" id="SM00490">
    <property type="entry name" value="HELICc"/>
    <property type="match status" value="1"/>
</dbReference>
<keyword evidence="7 9" id="KW-0238">DNA-binding</keyword>
<dbReference type="NCBIfam" id="TIGR00580">
    <property type="entry name" value="mfd"/>
    <property type="match status" value="1"/>
</dbReference>
<evidence type="ECO:0000256" key="3">
    <source>
        <dbReference type="ARBA" id="ARBA00022763"/>
    </source>
</evidence>
<dbReference type="InterPro" id="IPR037235">
    <property type="entry name" value="TRCF-like_C_D7"/>
</dbReference>
<dbReference type="SUPFAM" id="SSF52540">
    <property type="entry name" value="P-loop containing nucleoside triphosphate hydrolases"/>
    <property type="match status" value="4"/>
</dbReference>
<dbReference type="InterPro" id="IPR011545">
    <property type="entry name" value="DEAD/DEAH_box_helicase_dom"/>
</dbReference>
<dbReference type="Gene3D" id="3.40.50.11180">
    <property type="match status" value="1"/>
</dbReference>
<dbReference type="PANTHER" id="PTHR47964:SF1">
    <property type="entry name" value="ATP-DEPENDENT DNA HELICASE HOMOLOG RECG, CHLOROPLASTIC"/>
    <property type="match status" value="1"/>
</dbReference>
<feature type="domain" description="Helicase C-terminal" evidence="11">
    <location>
        <begin position="813"/>
        <end position="970"/>
    </location>
</feature>
<comment type="function">
    <text evidence="9">Couples transcription and DNA repair by recognizing RNA polymerase (RNAP) stalled at DNA lesions. Mediates ATP-dependent release of RNAP and its truncated transcript from the DNA, and recruitment of nucleotide excision repair machinery to the damaged site.</text>
</comment>
<gene>
    <name evidence="9 12" type="primary">mfd</name>
    <name evidence="12" type="ORF">ESZ50_08385</name>
</gene>
<dbReference type="Pfam" id="PF03461">
    <property type="entry name" value="TRCF"/>
    <property type="match status" value="1"/>
</dbReference>
<evidence type="ECO:0000256" key="8">
    <source>
        <dbReference type="ARBA" id="ARBA00023204"/>
    </source>
</evidence>
<comment type="subcellular location">
    <subcellularLocation>
        <location evidence="9">Cytoplasm</location>
    </subcellularLocation>
</comment>
<comment type="similarity">
    <text evidence="9">In the C-terminal section; belongs to the helicase family. RecG subfamily.</text>
</comment>
<keyword evidence="4 9" id="KW-0378">Hydrolase</keyword>
<dbReference type="SMART" id="SM01058">
    <property type="entry name" value="CarD_TRCF"/>
    <property type="match status" value="1"/>
</dbReference>
<dbReference type="RefSeq" id="WP_148623121.1">
    <property type="nucleotide sequence ID" value="NZ_SDGZ01000018.1"/>
</dbReference>
<dbReference type="GO" id="GO:0016787">
    <property type="term" value="F:hydrolase activity"/>
    <property type="evidence" value="ECO:0007669"/>
    <property type="project" value="UniProtKB-KW"/>
</dbReference>
<organism evidence="12 13">
    <name type="scientific">Weissella muntiaci</name>
    <dbReference type="NCBI Taxonomy" id="2508881"/>
    <lineage>
        <taxon>Bacteria</taxon>
        <taxon>Bacillati</taxon>
        <taxon>Bacillota</taxon>
        <taxon>Bacilli</taxon>
        <taxon>Lactobacillales</taxon>
        <taxon>Lactobacillaceae</taxon>
        <taxon>Weissella</taxon>
    </lineage>
</organism>
<dbReference type="Gene3D" id="3.40.50.300">
    <property type="entry name" value="P-loop containing nucleotide triphosphate hydrolases"/>
    <property type="match status" value="2"/>
</dbReference>
<dbReference type="GO" id="GO:0005737">
    <property type="term" value="C:cytoplasm"/>
    <property type="evidence" value="ECO:0007669"/>
    <property type="project" value="UniProtKB-SubCell"/>
</dbReference>
<keyword evidence="13" id="KW-1185">Reference proteome</keyword>
<dbReference type="EMBL" id="SDGZ01000018">
    <property type="protein sequence ID" value="TYC48520.1"/>
    <property type="molecule type" value="Genomic_DNA"/>
</dbReference>
<keyword evidence="2 9" id="KW-0547">Nucleotide-binding</keyword>
<dbReference type="Pfam" id="PF02559">
    <property type="entry name" value="CarD_TRCF_RID"/>
    <property type="match status" value="1"/>
</dbReference>
<dbReference type="SUPFAM" id="SSF143517">
    <property type="entry name" value="TRCF domain-like"/>
    <property type="match status" value="1"/>
</dbReference>
<comment type="similarity">
    <text evidence="9">In the N-terminal section; belongs to the UvrB family.</text>
</comment>
<dbReference type="Pfam" id="PF00270">
    <property type="entry name" value="DEAD"/>
    <property type="match status" value="1"/>
</dbReference>
<accession>A0A6C2C3F7</accession>
<dbReference type="InterPro" id="IPR001650">
    <property type="entry name" value="Helicase_C-like"/>
</dbReference>
<protein>
    <recommendedName>
        <fullName evidence="9">Transcription-repair-coupling factor</fullName>
        <shortName evidence="9">TRCF</shortName>
        <ecNumber evidence="9">3.6.4.-</ecNumber>
    </recommendedName>
</protein>
<dbReference type="HAMAP" id="MF_00969">
    <property type="entry name" value="TRCF"/>
    <property type="match status" value="1"/>
</dbReference>
<evidence type="ECO:0000256" key="7">
    <source>
        <dbReference type="ARBA" id="ARBA00023125"/>
    </source>
</evidence>
<reference evidence="12 13" key="1">
    <citation type="submission" date="2019-01" db="EMBL/GenBank/DDBJ databases">
        <title>Weissella sp. nov., a novel lactic acid bacterium isolated from animal feces.</title>
        <authorList>
            <person name="Wang L.-T."/>
        </authorList>
    </citation>
    <scope>NUCLEOTIDE SEQUENCE [LARGE SCALE GENOMIC DNA]</scope>
    <source>
        <strain evidence="12 13">8H-2</strain>
    </source>
</reference>
<dbReference type="GO" id="GO:0003678">
    <property type="term" value="F:DNA helicase activity"/>
    <property type="evidence" value="ECO:0007669"/>
    <property type="project" value="TreeGrafter"/>
</dbReference>
<dbReference type="InterPro" id="IPR036101">
    <property type="entry name" value="CarD-like/TRCF_RID_sf"/>
</dbReference>
<dbReference type="SUPFAM" id="SSF141259">
    <property type="entry name" value="CarD-like"/>
    <property type="match status" value="1"/>
</dbReference>
<dbReference type="Pfam" id="PF00271">
    <property type="entry name" value="Helicase_C"/>
    <property type="match status" value="1"/>
</dbReference>
<evidence type="ECO:0000259" key="11">
    <source>
        <dbReference type="PROSITE" id="PS51194"/>
    </source>
</evidence>
<feature type="domain" description="Helicase ATP-binding" evidence="10">
    <location>
        <begin position="634"/>
        <end position="795"/>
    </location>
</feature>
<comment type="caution">
    <text evidence="12">The sequence shown here is derived from an EMBL/GenBank/DDBJ whole genome shotgun (WGS) entry which is preliminary data.</text>
</comment>
<dbReference type="GO" id="GO:0005524">
    <property type="term" value="F:ATP binding"/>
    <property type="evidence" value="ECO:0007669"/>
    <property type="project" value="UniProtKB-UniRule"/>
</dbReference>
<dbReference type="AlphaFoldDB" id="A0A6C2C3F7"/>
<evidence type="ECO:0000256" key="2">
    <source>
        <dbReference type="ARBA" id="ARBA00022741"/>
    </source>
</evidence>
<dbReference type="Gene3D" id="3.30.2060.10">
    <property type="entry name" value="Penicillin-binding protein 1b domain"/>
    <property type="match status" value="1"/>
</dbReference>
<evidence type="ECO:0000313" key="13">
    <source>
        <dbReference type="Proteomes" id="UP000371977"/>
    </source>
</evidence>
<name>A0A6C2C3F7_9LACO</name>
<dbReference type="Gene3D" id="3.90.1150.50">
    <property type="entry name" value="Transcription-repair-coupling factor, D7 domain"/>
    <property type="match status" value="1"/>
</dbReference>
<dbReference type="GO" id="GO:0003684">
    <property type="term" value="F:damaged DNA binding"/>
    <property type="evidence" value="ECO:0007669"/>
    <property type="project" value="InterPro"/>
</dbReference>
<dbReference type="CDD" id="cd17991">
    <property type="entry name" value="DEXHc_TRCF"/>
    <property type="match status" value="1"/>
</dbReference>
<evidence type="ECO:0000259" key="10">
    <source>
        <dbReference type="PROSITE" id="PS51192"/>
    </source>
</evidence>
<keyword evidence="3 9" id="KW-0227">DNA damage</keyword>
<keyword evidence="1 9" id="KW-0963">Cytoplasm</keyword>
<dbReference type="EC" id="3.6.4.-" evidence="9"/>
<keyword evidence="8 9" id="KW-0234">DNA repair</keyword>
<dbReference type="InterPro" id="IPR004576">
    <property type="entry name" value="Mfd"/>
</dbReference>
<dbReference type="InterPro" id="IPR041471">
    <property type="entry name" value="UvrB_inter"/>
</dbReference>
<dbReference type="SMART" id="SM00982">
    <property type="entry name" value="TRCF"/>
    <property type="match status" value="1"/>
</dbReference>
<proteinExistence type="inferred from homology"/>
<dbReference type="Proteomes" id="UP000371977">
    <property type="component" value="Unassembled WGS sequence"/>
</dbReference>
<evidence type="ECO:0000256" key="9">
    <source>
        <dbReference type="HAMAP-Rule" id="MF_00969"/>
    </source>
</evidence>
<dbReference type="InterPro" id="IPR047112">
    <property type="entry name" value="RecG/Mfd"/>
</dbReference>
<evidence type="ECO:0000256" key="6">
    <source>
        <dbReference type="ARBA" id="ARBA00022840"/>
    </source>
</evidence>
<evidence type="ECO:0000256" key="4">
    <source>
        <dbReference type="ARBA" id="ARBA00022801"/>
    </source>
</evidence>
<evidence type="ECO:0000256" key="5">
    <source>
        <dbReference type="ARBA" id="ARBA00022806"/>
    </source>
</evidence>
<evidence type="ECO:0000313" key="12">
    <source>
        <dbReference type="EMBL" id="TYC48520.1"/>
    </source>
</evidence>
<dbReference type="Pfam" id="PF17757">
    <property type="entry name" value="UvrB_inter"/>
    <property type="match status" value="1"/>
</dbReference>